<dbReference type="PANTHER" id="PTHR24027:SF438">
    <property type="entry name" value="CADHERIN 23"/>
    <property type="match status" value="1"/>
</dbReference>
<dbReference type="CDD" id="cd00110">
    <property type="entry name" value="LamG"/>
    <property type="match status" value="1"/>
</dbReference>
<feature type="domain" description="Laminin G" evidence="8">
    <location>
        <begin position="1583"/>
        <end position="1759"/>
    </location>
</feature>
<dbReference type="SMART" id="SM00112">
    <property type="entry name" value="CA"/>
    <property type="match status" value="5"/>
</dbReference>
<dbReference type="SUPFAM" id="SSF49899">
    <property type="entry name" value="Concanavalin A-like lectins/glucanases"/>
    <property type="match status" value="4"/>
</dbReference>
<dbReference type="PRINTS" id="PR00205">
    <property type="entry name" value="CADHERIN"/>
</dbReference>
<protein>
    <submittedName>
        <fullName evidence="10">VCBS domain-containing protein</fullName>
    </submittedName>
</protein>
<dbReference type="Gene3D" id="2.60.120.260">
    <property type="entry name" value="Galactose-binding domain-like"/>
    <property type="match status" value="1"/>
</dbReference>
<reference evidence="11" key="1">
    <citation type="journal article" date="2019" name="Int. J. Syst. Evol. Microbiol.">
        <title>The Global Catalogue of Microorganisms (GCM) 10K type strain sequencing project: providing services to taxonomists for standard genome sequencing and annotation.</title>
        <authorList>
            <consortium name="The Broad Institute Genomics Platform"/>
            <consortium name="The Broad Institute Genome Sequencing Center for Infectious Disease"/>
            <person name="Wu L."/>
            <person name="Ma J."/>
        </authorList>
    </citation>
    <scope>NUCLEOTIDE SEQUENCE [LARGE SCALE GENOMIC DNA]</scope>
    <source>
        <strain evidence="11">JCM 17805</strain>
    </source>
</reference>
<keyword evidence="11" id="KW-1185">Reference proteome</keyword>
<dbReference type="InterPro" id="IPR002126">
    <property type="entry name" value="Cadherin-like_dom"/>
</dbReference>
<keyword evidence="2" id="KW-0732">Signal</keyword>
<dbReference type="PROSITE" id="PS00330">
    <property type="entry name" value="HEMOLYSIN_CALCIUM"/>
    <property type="match status" value="1"/>
</dbReference>
<evidence type="ECO:0000256" key="6">
    <source>
        <dbReference type="ARBA" id="ARBA00023157"/>
    </source>
</evidence>
<evidence type="ECO:0000313" key="11">
    <source>
        <dbReference type="Proteomes" id="UP001500604"/>
    </source>
</evidence>
<dbReference type="InterPro" id="IPR011049">
    <property type="entry name" value="Serralysin-like_metalloprot_C"/>
</dbReference>
<dbReference type="SMART" id="SM00560">
    <property type="entry name" value="LamGL"/>
    <property type="match status" value="2"/>
</dbReference>
<feature type="compositionally biased region" description="Basic and acidic residues" evidence="7">
    <location>
        <begin position="102"/>
        <end position="115"/>
    </location>
</feature>
<dbReference type="SUPFAM" id="SSF49313">
    <property type="entry name" value="Cadherin-like"/>
    <property type="match status" value="5"/>
</dbReference>
<evidence type="ECO:0000256" key="3">
    <source>
        <dbReference type="ARBA" id="ARBA00022737"/>
    </source>
</evidence>
<dbReference type="InterPro" id="IPR013783">
    <property type="entry name" value="Ig-like_fold"/>
</dbReference>
<feature type="domain" description="Cadherin" evidence="9">
    <location>
        <begin position="1438"/>
        <end position="1539"/>
    </location>
</feature>
<dbReference type="InterPro" id="IPR040853">
    <property type="entry name" value="RapA2_cadherin-like"/>
</dbReference>
<dbReference type="InterPro" id="IPR041690">
    <property type="entry name" value="Cadherin_5"/>
</dbReference>
<dbReference type="InterPro" id="IPR018511">
    <property type="entry name" value="Hemolysin-typ_Ca-bd_CS"/>
</dbReference>
<comment type="caution">
    <text evidence="10">The sequence shown here is derived from an EMBL/GenBank/DDBJ whole genome shotgun (WGS) entry which is preliminary data.</text>
</comment>
<evidence type="ECO:0000259" key="9">
    <source>
        <dbReference type="PROSITE" id="PS50268"/>
    </source>
</evidence>
<dbReference type="PANTHER" id="PTHR24027">
    <property type="entry name" value="CADHERIN-23"/>
    <property type="match status" value="1"/>
</dbReference>
<dbReference type="RefSeq" id="WP_345199504.1">
    <property type="nucleotide sequence ID" value="NZ_BAABFL010000481.1"/>
</dbReference>
<dbReference type="Proteomes" id="UP001500604">
    <property type="component" value="Unassembled WGS sequence"/>
</dbReference>
<dbReference type="Gene3D" id="2.60.40.60">
    <property type="entry name" value="Cadherins"/>
    <property type="match status" value="5"/>
</dbReference>
<dbReference type="Pfam" id="PF00028">
    <property type="entry name" value="Cadherin"/>
    <property type="match status" value="3"/>
</dbReference>
<dbReference type="InterPro" id="IPR001791">
    <property type="entry name" value="Laminin_G"/>
</dbReference>
<feature type="compositionally biased region" description="Basic and acidic residues" evidence="7">
    <location>
        <begin position="1"/>
        <end position="19"/>
    </location>
</feature>
<dbReference type="CDD" id="cd11304">
    <property type="entry name" value="Cadherin_repeat"/>
    <property type="match status" value="5"/>
</dbReference>
<dbReference type="PROSITE" id="PS50025">
    <property type="entry name" value="LAM_G_DOMAIN"/>
    <property type="match status" value="1"/>
</dbReference>
<evidence type="ECO:0000256" key="1">
    <source>
        <dbReference type="ARBA" id="ARBA00004370"/>
    </source>
</evidence>
<feature type="compositionally biased region" description="Basic and acidic residues" evidence="7">
    <location>
        <begin position="52"/>
        <end position="63"/>
    </location>
</feature>
<dbReference type="Pfam" id="PF13385">
    <property type="entry name" value="Laminin_G_3"/>
    <property type="match status" value="4"/>
</dbReference>
<name>A0ABP8VB77_9GAMM</name>
<dbReference type="PROSITE" id="PS50268">
    <property type="entry name" value="CADHERIN_2"/>
    <property type="match status" value="5"/>
</dbReference>
<dbReference type="InterPro" id="IPR015919">
    <property type="entry name" value="Cadherin-like_sf"/>
</dbReference>
<dbReference type="Pfam" id="PF00353">
    <property type="entry name" value="HemolysinCabind"/>
    <property type="match status" value="1"/>
</dbReference>
<keyword evidence="6" id="KW-1015">Disulfide bond</keyword>
<feature type="domain" description="Cadherin" evidence="9">
    <location>
        <begin position="2634"/>
        <end position="2732"/>
    </location>
</feature>
<feature type="domain" description="Cadherin" evidence="9">
    <location>
        <begin position="3285"/>
        <end position="3378"/>
    </location>
</feature>
<evidence type="ECO:0000256" key="4">
    <source>
        <dbReference type="ARBA" id="ARBA00022837"/>
    </source>
</evidence>
<dbReference type="InterPro" id="IPR006644">
    <property type="entry name" value="Cadg"/>
</dbReference>
<dbReference type="InterPro" id="IPR039808">
    <property type="entry name" value="Cadherin"/>
</dbReference>
<feature type="domain" description="Cadherin" evidence="9">
    <location>
        <begin position="1739"/>
        <end position="1840"/>
    </location>
</feature>
<dbReference type="InterPro" id="IPR013320">
    <property type="entry name" value="ConA-like_dom_sf"/>
</dbReference>
<dbReference type="Pfam" id="PF17803">
    <property type="entry name" value="Cadherin_4"/>
    <property type="match status" value="3"/>
</dbReference>
<dbReference type="EMBL" id="BAABFL010000481">
    <property type="protein sequence ID" value="GAA4652838.1"/>
    <property type="molecule type" value="Genomic_DNA"/>
</dbReference>
<dbReference type="InterPro" id="IPR001343">
    <property type="entry name" value="Hemolysn_Ca-bd"/>
</dbReference>
<dbReference type="Pfam" id="PF22825">
    <property type="entry name" value="HpiC1-like"/>
    <property type="match status" value="1"/>
</dbReference>
<keyword evidence="5" id="KW-0472">Membrane</keyword>
<keyword evidence="3" id="KW-0677">Repeat</keyword>
<evidence type="ECO:0000256" key="2">
    <source>
        <dbReference type="ARBA" id="ARBA00022729"/>
    </source>
</evidence>
<feature type="domain" description="Cadherin" evidence="9">
    <location>
        <begin position="2156"/>
        <end position="2257"/>
    </location>
</feature>
<proteinExistence type="predicted"/>
<feature type="region of interest" description="Disordered" evidence="7">
    <location>
        <begin position="197"/>
        <end position="242"/>
    </location>
</feature>
<evidence type="ECO:0000256" key="7">
    <source>
        <dbReference type="SAM" id="MobiDB-lite"/>
    </source>
</evidence>
<dbReference type="Gene3D" id="2.60.40.10">
    <property type="entry name" value="Immunoglobulins"/>
    <property type="match status" value="1"/>
</dbReference>
<organism evidence="10 11">
    <name type="scientific">Kistimonas scapharcae</name>
    <dbReference type="NCBI Taxonomy" id="1036133"/>
    <lineage>
        <taxon>Bacteria</taxon>
        <taxon>Pseudomonadati</taxon>
        <taxon>Pseudomonadota</taxon>
        <taxon>Gammaproteobacteria</taxon>
        <taxon>Oceanospirillales</taxon>
        <taxon>Endozoicomonadaceae</taxon>
        <taxon>Kistimonas</taxon>
    </lineage>
</organism>
<feature type="compositionally biased region" description="Polar residues" evidence="7">
    <location>
        <begin position="26"/>
        <end position="35"/>
    </location>
</feature>
<dbReference type="SMART" id="SM00736">
    <property type="entry name" value="CADG"/>
    <property type="match status" value="2"/>
</dbReference>
<dbReference type="InterPro" id="IPR054720">
    <property type="entry name" value="HpiC1"/>
</dbReference>
<evidence type="ECO:0000256" key="5">
    <source>
        <dbReference type="ARBA" id="ARBA00023136"/>
    </source>
</evidence>
<dbReference type="InterPro" id="IPR006558">
    <property type="entry name" value="LamG-like"/>
</dbReference>
<evidence type="ECO:0000313" key="10">
    <source>
        <dbReference type="EMBL" id="GAA4652838.1"/>
    </source>
</evidence>
<feature type="region of interest" description="Disordered" evidence="7">
    <location>
        <begin position="1"/>
        <end position="184"/>
    </location>
</feature>
<comment type="subcellular location">
    <subcellularLocation>
        <location evidence="1">Membrane</location>
    </subcellularLocation>
</comment>
<feature type="compositionally biased region" description="Polar residues" evidence="7">
    <location>
        <begin position="123"/>
        <end position="148"/>
    </location>
</feature>
<feature type="compositionally biased region" description="Low complexity" evidence="7">
    <location>
        <begin position="216"/>
        <end position="225"/>
    </location>
</feature>
<dbReference type="Gene3D" id="2.60.120.200">
    <property type="match status" value="4"/>
</dbReference>
<evidence type="ECO:0000259" key="8">
    <source>
        <dbReference type="PROSITE" id="PS50025"/>
    </source>
</evidence>
<accession>A0ABP8VB77</accession>
<dbReference type="InterPro" id="IPR010221">
    <property type="entry name" value="VCBS_dom"/>
</dbReference>
<sequence length="4112" mass="429273">MADKEAREPENQNKDESQPREGAPQQAPTDGQSHQQPDEDALDQAVVLGADQYDKSAIRRDGLQRPGEPEPEEAQGRTAALNRDQYSQSEINQPAAEMDTTLTRRSDPESRKEEPEQQEESLGRTTALNRDQYSQSAINQPSTNTETSTPRRSEPTSRVSGTQKPEADTFHSQMPKVDRTEESVLIVQEPSVRVVIGERGGPAPVQRVEAKEPTAEESSAPEPAARVNQAPVAHADRGEGRADSQFEIDVLANDTDGNADDTPATFTLDQVQIVGHTGPAGAGQVTIVNNRLVFTPGTDFDALAEGETATVTVRYQMSDDEGASASSTATVIVTGVNAAPDAADDTLLVQEGGSHTFTVADFGFRDIDTSDTLQSVTITRLPAAGSLILNNEAVTAGQVITAAELAALTFTPAANANGDGYADLQFTVSDGRADSPVRTLTIAVGEVNDAPTAQDKTLSINEDGSHTFAATDFGFNDIDTGDTLQSVTITRLPSVGSLTLNDTPVSLNQVITASGIGNLKYAPAAHASGNRYADLQFTVSDGELSSSAQTVTFNVTAVTDAPTIALDNDVLAFDEELIADTDDQAAWDVTGSAAFWSGDRLVMNAGDTPVSGVIEQSFTVHQAINYALTFNYQAVNTNPVSTRVDIINEATGTVLASQTISASSTVFRQLSLDFNANFSGTAILRLTDVSTTGDGRNMVLEDFSLMANTVDNPGVLPRVTGVEDQAIAVDLAVATPDVDGSETLAIELSGIPSGVVLGDGTNTLTSTGAAIDVSDWDLGSLTLTPPANSHDDFTFTVKATATETATGATNVTNQALTVHIEAVNDAPTAQDKTLSVNEDGSHTFVAGDFGFADVDTGDTLQSVTITRLPSVGSLTLNDSPVTLNQVITAANIGNLKYAPAAHASGNSYADLQFTVSDGELSSSAQTVTFNVTPVTDAPTVELNNDVYGDLSLDTNLISNGQFATNSDWTLSGSVGISPSRQSLGFSGGESPVTGVAEQTFAIHPDINYSLSLGFASANTNPVSGRIEIIDVDSGTVLASQNVNTSSPTYQTLNLDFTGIATGNAMIRITDTTAITNSRDLYVDNVSIQATSANNSHISTGVGLYVQEDQVIVVDLDVATQDSDGSETLAFELSGIPSGVVLSDGTNTLTSTGTVIDVSDWNLGSLTLTPPANNHDDFTFTVKATATETATSTTNVTTQAINVHIEAVNDPPVIAEGDTVDTSAAFVFSEGSGTTVADQSGNDNGMTLSGSATWGTGHDGTGNALEMDGSSSAAINGLETGGAMTVAAWVEFDATGNWARIIDFGNGAAQHNIVLGSNIENGLGVHIYNGTGQRIGQLEVPDVIAANQWAHVAFTIDDAGQITLYVDGASVGTATMTTGAPPEVLVRSNNLVGADNWNANQRLDGRLDDLMIVNESLDANQISNLYQASELSDFIDAHFTLDENSANGTVVGQVSGSDTEDGTNVTYSLADNAGGRFAINSTTGEITVADSNLLDHETDGSHTLRVRVTDSGGLSSERDFVVQVADVNEAISDLTFTPDAAHAISAPVADHEWHFDNSYDSEAGSQAFTGATPTFTTGPNSHVANAVEFDGSAMDFKVPLDVSETAYTVSFWFRADNAGGLLQIQASAQTSHDRNIFLNADGTISSRLWSEETVTSASGETYNDGQWHHVVHTFGGSVGGQVLYVDGEAVATGSKVSSSFTSQTHLRLGYSTSGNTHLDGAIGGLQVFEQAVTANDVQLLMGSVDAVIDENTTAAVTIGTLSLVDPDNVDEAFGQHNYTVSDNRFEVVNGELRLKAAQSLDHETESSINVTVTATDNNNTGFSRSETFTILVQDVNEAPTAQDKTLSLNEDESHTFAAADFGFSDVDDGDSLQSVTITRLPSDGSLTLNDVAVTANEVITAADLGNLKYTPAANAHGTGYADLQFTASDGTADSGVQTLTFDVASVNDAPDISATVDPARATTGPTADHAWNFDNSYDSEAGGQAFAGATPTFTSGPPNSQFANAVAFDGSATTFNVPLNVSETAYTVSFWFRADNAGGLLQIEGGGHDRNVFLNADGTITARVWQEESITSTVGETYNDGEWHHVVHTFGGAVGGQTLYVDGGEVASGTMSASTFTGQTHLRLGYSSQGNTHLDGAIAGVQVFDDAVTATEVQQLFAPDSVVAIDENTTTATTLATLGLTDPDSETDPFGQHSFTVSDNRFEVVSGELRLKAGQSLDHETEDRITVTVTATDNNGTGLSADKVFTVLVQDVNEAPVVTASSPVSYTEGDGDVAVLDSLSLTDPEGTLESATVQFTEHDCQSHVAEDRLNFTDQNGITGSYDAATGTLTLTGSASVADYQAALRSITYTNLSDSPDTDDRILSVTVNDGSLDSNAGNTTLSIADVNDGPVITGAGTALSETVDTANQEGLAQHIQITRSGSHTFTVGETIELTFTNSADTSETYTVSFTITDTALHRIAIGLTNAIINADPGIGCHVSVVSEGGNPISSTYRNVIGFDDPNRPPFTLTTVIKDSADQVVATDVNMMNNAGAVQGVNYNGAGTAGTAGTAQVETLTIPAGLQAGQTVRFYIDDLEVSHTVVAGESETDIRDALLGQMTGFDLSRIVTPTASGTDAITLTAVKPGVAFNAYGITTSVTNAFTLSVDENSATDTVVGIVGANDLDGDSDTLTWSLTDDAGGRFAINSATGEVTVAGALDHESADSHTITVQVSDGEATSTQQLTIQVADINDAPELSTTLDTAVSNEAMVNTDTDSTQNEAVLTPMSDGGYLAVWHSEENGGHAIKAQKYAYVDVSRDITIGDHSFESVNLSNGGWQQAPAASAWTFTGSLLGIHDYGANHLSAEASDGENVAFINTAGGTISQTLSETFDRSSDYTLQVDIGNRQDAAGMGNYTVRLSAGGVVLVSDGSVTPNEGEFATLTLNLSGTSIPADSAAIGEPLTIELINDDGTHQVSFDNVRLTATTPELQPEGNEVQVDTTTLIEDQYVHLPQVATLANGNYAVVWEQFDPNSFAATKMRVFAADGTEVKGEFEISTASGSHYKPDVIALSGNRFLVTNTHSLDVKATILDSEGNTLETVTAGNVGGWQWGGPEATALDNGGFALVWRLSGTTADDSARIQFFDSDGNNTSGEIAFGGAINANDPHFEIDTLSNGDVVTVYQSGDNLFFQRWSDTGTQQGSPVQINTSVAPDISALAEASIEALSDGGFFVVWRSTSQDADGTQGVYGRRFDADGNPLTGEIAINSTSADNQFDPSVVQLESGALQVLWTSNQDGNDNIYSASVGLGGNQVNENAAHGTLVGRASATDVDDGDTLTYELVNDAGGRFAIDASTGDITVADGTRLDHETDASHTIRVRVTDSGSLTAEQDMVIQVQDVNEAPEVSGAVTVTAPENLDAHTVTEAFLLGNASDVDGDTLSVQDVSINGVTAHRHDFQASFSAGTGGSVAINGNTLTLTSGAEENVVLIDTTGGGTRGTDLHLDFTVAPRDNSTTRNNFIVFDYVDANNYKTIGSYDGSDSPHWVVEQWTGGTATRLSEFNETSANANINTDRHYEVDIIDNRVSLTVDGVEKIAHQFSENISDGEIGVMNRATSVSTYTLNGADWDIYPDNQHAVYDNNDGTWTILPGDDLAGDLTLDYSVSDGELTTAATAVIPVDRSPDASIELSDTSGISDDVLPVETTAGGDPLTVTSVNGQAVATTGTTSIDGEFGTLDIAADGSWTYNLDAAYASVDLDSNLVARWTFDEGTGTTVADSSTVDSIADNGTLNGATFASEGISGSAVAFDGSNDRIDVANSTELNTYTGTKSAYTISLAFKVDPANALTGTQVLYEQGGGANGFNIYIRDGNLYVGAWSESTGWNGTYVSTNLNGLASGWHSVSLVLDATSATASERTLTGYLDGMAFGTNTGAQAVNPHSGAIAFGGMSQDTQIDTGDLTGDGNYFQGEIDEARIYNRALTDAEARVLGQMDKSETFTYDVSDGTHTSTATLAIDVQHTLDSTDGISGTVGDETLTGTAFGERIEGLAGMDTLIGNDGDDFLVGGLGNDTMTGGTGSDTFVWIAGHEGTASSVAIDTITDFNATPGGDVTQKIILQGVDLSGLGDNTAILNTLLQNGNLHING</sequence>
<dbReference type="Pfam" id="PF17892">
    <property type="entry name" value="Cadherin_5"/>
    <property type="match status" value="2"/>
</dbReference>
<dbReference type="NCBIfam" id="TIGR01965">
    <property type="entry name" value="VCBS_repeat"/>
    <property type="match status" value="1"/>
</dbReference>
<dbReference type="Pfam" id="PF17963">
    <property type="entry name" value="Big_9"/>
    <property type="match status" value="1"/>
</dbReference>
<dbReference type="NCBIfam" id="NF012211">
    <property type="entry name" value="tand_rpt_95"/>
    <property type="match status" value="1"/>
</dbReference>
<keyword evidence="4" id="KW-0106">Calcium</keyword>
<dbReference type="SUPFAM" id="SSF51120">
    <property type="entry name" value="beta-Roll"/>
    <property type="match status" value="1"/>
</dbReference>
<gene>
    <name evidence="10" type="ORF">GCM10023116_51220</name>
</gene>